<dbReference type="KEGG" id="nmv:NITMOv2_4753"/>
<dbReference type="PATRIC" id="fig|42253.5.peg.4686"/>
<keyword evidence="1" id="KW-1133">Transmembrane helix</keyword>
<dbReference type="STRING" id="42253.NITMOv2_4753"/>
<keyword evidence="3" id="KW-1185">Reference proteome</keyword>
<organism evidence="2 3">
    <name type="scientific">Nitrospira moscoviensis</name>
    <dbReference type="NCBI Taxonomy" id="42253"/>
    <lineage>
        <taxon>Bacteria</taxon>
        <taxon>Pseudomonadati</taxon>
        <taxon>Nitrospirota</taxon>
        <taxon>Nitrospiria</taxon>
        <taxon>Nitrospirales</taxon>
        <taxon>Nitrospiraceae</taxon>
        <taxon>Nitrospira</taxon>
    </lineage>
</organism>
<feature type="transmembrane region" description="Helical" evidence="1">
    <location>
        <begin position="21"/>
        <end position="45"/>
    </location>
</feature>
<accession>A0A0K2GKG6</accession>
<gene>
    <name evidence="2" type="ORF">NITMOv2_4753</name>
</gene>
<keyword evidence="1" id="KW-0472">Membrane</keyword>
<evidence type="ECO:0000313" key="2">
    <source>
        <dbReference type="EMBL" id="ALA61122.1"/>
    </source>
</evidence>
<feature type="transmembrane region" description="Helical" evidence="1">
    <location>
        <begin position="65"/>
        <end position="85"/>
    </location>
</feature>
<evidence type="ECO:0000256" key="1">
    <source>
        <dbReference type="SAM" id="Phobius"/>
    </source>
</evidence>
<dbReference type="EMBL" id="CP011801">
    <property type="protein sequence ID" value="ALA61122.1"/>
    <property type="molecule type" value="Genomic_DNA"/>
</dbReference>
<protein>
    <submittedName>
        <fullName evidence="2">Uncharacterized protein</fullName>
    </submittedName>
</protein>
<sequence>MKASVARSIMPRPSRPSVRHFHTEVGSLLFHAVVVTVSAGVAWSLPSLARQFLSFWSRVEHERVVSLTVEVAIAVLLIMLFNFLWRSVQDRRHADLADAAGLVSFFPAHDPAAERRIRELKERDGLGRTVLAIGVTGRGSVVGDKAELHALLDTCLEAKLLLLNPFSEEAARRAQSLSHPDISPDRFREELKETIAFIKRLRATGKVIRLKLYSDRPHIRMIILGDYLWLQHYHTGLDVRSMPEYVFQYNVNHHGLYTLFYQYFTKRWENQDIPEYDVQTDELVYRSRSGTELRREPLGLDERRDPMALGVAGVGAVAQAERADPWR</sequence>
<dbReference type="AlphaFoldDB" id="A0A0K2GKG6"/>
<dbReference type="Proteomes" id="UP000069205">
    <property type="component" value="Chromosome"/>
</dbReference>
<evidence type="ECO:0000313" key="3">
    <source>
        <dbReference type="Proteomes" id="UP000069205"/>
    </source>
</evidence>
<reference evidence="2 3" key="1">
    <citation type="journal article" date="2015" name="Proc. Natl. Acad. Sci. U.S.A.">
        <title>Expanded metabolic versatility of ubiquitous nitrite-oxidizing bacteria from the genus Nitrospira.</title>
        <authorList>
            <person name="Koch H."/>
            <person name="Lucker S."/>
            <person name="Albertsen M."/>
            <person name="Kitzinger K."/>
            <person name="Herbold C."/>
            <person name="Spieck E."/>
            <person name="Nielsen P.H."/>
            <person name="Wagner M."/>
            <person name="Daims H."/>
        </authorList>
    </citation>
    <scope>NUCLEOTIDE SEQUENCE [LARGE SCALE GENOMIC DNA]</scope>
    <source>
        <strain evidence="2 3">NSP M-1</strain>
    </source>
</reference>
<name>A0A0K2GKG6_NITMO</name>
<proteinExistence type="predicted"/>
<keyword evidence="1" id="KW-0812">Transmembrane</keyword>